<evidence type="ECO:0000256" key="3">
    <source>
        <dbReference type="SAM" id="MobiDB-lite"/>
    </source>
</evidence>
<accession>A0A8X8BIA3</accession>
<evidence type="ECO:0000256" key="2">
    <source>
        <dbReference type="ARBA" id="ARBA00022737"/>
    </source>
</evidence>
<keyword evidence="2" id="KW-0677">Repeat</keyword>
<evidence type="ECO:0000259" key="4">
    <source>
        <dbReference type="SMART" id="SM00210"/>
    </source>
</evidence>
<sequence length="336" mass="36702">MDLNLQGWQVVSDERQRPRRLLLASVPVFHEVLPRHLEKIALWRTTRADGVWTAEWPQLREAHPLKGAICGGCRAGHGGRGMRGPGDVDLLDLISTHAPAHANFSLPSEWACRVLHIGHYSTLSLPASTAFLMGFSDEFSLLIHMRCVPQDDASLLAILNPLGTVLLQIRLSPSALTFITTRRRHYEFPVSILMDGAWHRVALAVSLGRLEFYVDCQLVESVDWKNYVGMEISHESLLVLGGIIETFDVPFEGSLQQLTFALGDPDAARHQCRSASARCGGAARSSRSQTDEGLLPFSNDLEDLLRLPVVTSASAQPTVSSPELLGSGASAAPSES</sequence>
<dbReference type="Gene3D" id="2.60.120.200">
    <property type="match status" value="1"/>
</dbReference>
<dbReference type="InterPro" id="IPR013320">
    <property type="entry name" value="ConA-like_dom_sf"/>
</dbReference>
<name>A0A8X8BIA3_POLSE</name>
<proteinExistence type="predicted"/>
<evidence type="ECO:0000313" key="5">
    <source>
        <dbReference type="EMBL" id="KAG2455592.1"/>
    </source>
</evidence>
<feature type="non-terminal residue" evidence="5">
    <location>
        <position position="336"/>
    </location>
</feature>
<feature type="domain" description="Thrombospondin-like N-terminal" evidence="4">
    <location>
        <begin position="84"/>
        <end position="264"/>
    </location>
</feature>
<protein>
    <submittedName>
        <fullName evidence="5">COBA2 protein</fullName>
    </submittedName>
</protein>
<feature type="region of interest" description="Disordered" evidence="3">
    <location>
        <begin position="313"/>
        <end position="336"/>
    </location>
</feature>
<evidence type="ECO:0000313" key="6">
    <source>
        <dbReference type="Proteomes" id="UP000886611"/>
    </source>
</evidence>
<gene>
    <name evidence="5" type="primary">Col11a2_1</name>
    <name evidence="5" type="ORF">GTO96_0006770</name>
</gene>
<dbReference type="SMART" id="SM00210">
    <property type="entry name" value="TSPN"/>
    <property type="match status" value="1"/>
</dbReference>
<dbReference type="InterPro" id="IPR048287">
    <property type="entry name" value="TSPN-like_N"/>
</dbReference>
<reference evidence="5 6" key="1">
    <citation type="journal article" date="2021" name="Cell">
        <title>Tracing the genetic footprints of vertebrate landing in non-teleost ray-finned fishes.</title>
        <authorList>
            <person name="Bi X."/>
            <person name="Wang K."/>
            <person name="Yang L."/>
            <person name="Pan H."/>
            <person name="Jiang H."/>
            <person name="Wei Q."/>
            <person name="Fang M."/>
            <person name="Yu H."/>
            <person name="Zhu C."/>
            <person name="Cai Y."/>
            <person name="He Y."/>
            <person name="Gan X."/>
            <person name="Zeng H."/>
            <person name="Yu D."/>
            <person name="Zhu Y."/>
            <person name="Jiang H."/>
            <person name="Qiu Q."/>
            <person name="Yang H."/>
            <person name="Zhang Y.E."/>
            <person name="Wang W."/>
            <person name="Zhu M."/>
            <person name="He S."/>
            <person name="Zhang G."/>
        </authorList>
    </citation>
    <scope>NUCLEOTIDE SEQUENCE [LARGE SCALE GENOMIC DNA]</scope>
    <source>
        <strain evidence="5">Bchr_013</strain>
    </source>
</reference>
<feature type="non-terminal residue" evidence="5">
    <location>
        <position position="1"/>
    </location>
</feature>
<dbReference type="Proteomes" id="UP000886611">
    <property type="component" value="Unassembled WGS sequence"/>
</dbReference>
<dbReference type="SUPFAM" id="SSF49899">
    <property type="entry name" value="Concanavalin A-like lectins/glucanases"/>
    <property type="match status" value="1"/>
</dbReference>
<dbReference type="AlphaFoldDB" id="A0A8X8BIA3"/>
<keyword evidence="1" id="KW-0732">Signal</keyword>
<evidence type="ECO:0000256" key="1">
    <source>
        <dbReference type="ARBA" id="ARBA00022729"/>
    </source>
</evidence>
<organism evidence="5 6">
    <name type="scientific">Polypterus senegalus</name>
    <name type="common">Senegal bichir</name>
    <dbReference type="NCBI Taxonomy" id="55291"/>
    <lineage>
        <taxon>Eukaryota</taxon>
        <taxon>Metazoa</taxon>
        <taxon>Chordata</taxon>
        <taxon>Craniata</taxon>
        <taxon>Vertebrata</taxon>
        <taxon>Euteleostomi</taxon>
        <taxon>Actinopterygii</taxon>
        <taxon>Polypteriformes</taxon>
        <taxon>Polypteridae</taxon>
        <taxon>Polypterus</taxon>
    </lineage>
</organism>
<dbReference type="EMBL" id="JAATIS010009265">
    <property type="protein sequence ID" value="KAG2455592.1"/>
    <property type="molecule type" value="Genomic_DNA"/>
</dbReference>
<keyword evidence="6" id="KW-1185">Reference proteome</keyword>
<comment type="caution">
    <text evidence="5">The sequence shown here is derived from an EMBL/GenBank/DDBJ whole genome shotgun (WGS) entry which is preliminary data.</text>
</comment>